<evidence type="ECO:0000256" key="1">
    <source>
        <dbReference type="SAM" id="MobiDB-lite"/>
    </source>
</evidence>
<organism evidence="3">
    <name type="scientific">Caldilineaceae bacterium SB0675_bin_29</name>
    <dbReference type="NCBI Taxonomy" id="2605266"/>
    <lineage>
        <taxon>Bacteria</taxon>
        <taxon>Bacillati</taxon>
        <taxon>Chloroflexota</taxon>
        <taxon>Caldilineae</taxon>
        <taxon>Caldilineales</taxon>
        <taxon>Caldilineaceae</taxon>
    </lineage>
</organism>
<feature type="signal peptide" evidence="2">
    <location>
        <begin position="1"/>
        <end position="22"/>
    </location>
</feature>
<gene>
    <name evidence="3" type="ORF">F4148_08880</name>
</gene>
<reference evidence="3" key="1">
    <citation type="submission" date="2019-09" db="EMBL/GenBank/DDBJ databases">
        <title>Characterisation of the sponge microbiome using genome-centric metagenomics.</title>
        <authorList>
            <person name="Engelberts J.P."/>
            <person name="Robbins S.J."/>
            <person name="De Goeij J.M."/>
            <person name="Aranda M."/>
            <person name="Bell S.C."/>
            <person name="Webster N.S."/>
        </authorList>
    </citation>
    <scope>NUCLEOTIDE SEQUENCE</scope>
    <source>
        <strain evidence="3">SB0675_bin_29</strain>
    </source>
</reference>
<proteinExistence type="predicted"/>
<dbReference type="PROSITE" id="PS51257">
    <property type="entry name" value="PROKAR_LIPOPROTEIN"/>
    <property type="match status" value="1"/>
</dbReference>
<keyword evidence="2" id="KW-0732">Signal</keyword>
<dbReference type="AlphaFoldDB" id="A0A6B1FXK6"/>
<accession>A0A6B1FXK6</accession>
<dbReference type="EMBL" id="VYDA01000331">
    <property type="protein sequence ID" value="MYH61863.1"/>
    <property type="molecule type" value="Genomic_DNA"/>
</dbReference>
<evidence type="ECO:0000256" key="2">
    <source>
        <dbReference type="SAM" id="SignalP"/>
    </source>
</evidence>
<feature type="chain" id="PRO_5025450703" evidence="2">
    <location>
        <begin position="23"/>
        <end position="256"/>
    </location>
</feature>
<protein>
    <submittedName>
        <fullName evidence="3">Uncharacterized protein</fullName>
    </submittedName>
</protein>
<feature type="region of interest" description="Disordered" evidence="1">
    <location>
        <begin position="24"/>
        <end position="52"/>
    </location>
</feature>
<name>A0A6B1FXK6_9CHLR</name>
<evidence type="ECO:0000313" key="3">
    <source>
        <dbReference type="EMBL" id="MYH61863.1"/>
    </source>
</evidence>
<sequence>MFKNLMVAALALLTAACVPIPAQPPAASEQPEMSESPATSEPAHTSEESLGPRIIPAIENLADCPDRDEISPIGVQTVSVVDYLEVLPGQSANDPVANNIPSYVDMTRVESNLDGEVLTAVFHLREIPEKLEVNRKGVDHMSPEYMWMIHIDADGVDESEFERYEYTFGAFSNLNPGRAYPQTTSRLFEDEIQIILWEHQRDHFIDVSVDPQLIVSHDDNTLTLVSEVPGITSESALMFLTFDTLLGHDGVSCQPG</sequence>
<comment type="caution">
    <text evidence="3">The sequence shown here is derived from an EMBL/GenBank/DDBJ whole genome shotgun (WGS) entry which is preliminary data.</text>
</comment>